<evidence type="ECO:0000313" key="3">
    <source>
        <dbReference type="Proteomes" id="UP001194746"/>
    </source>
</evidence>
<dbReference type="InterPro" id="IPR056125">
    <property type="entry name" value="DUF7708"/>
</dbReference>
<dbReference type="Pfam" id="PF24809">
    <property type="entry name" value="DUF7708"/>
    <property type="match status" value="1"/>
</dbReference>
<protein>
    <recommendedName>
        <fullName evidence="1">DUF7708 domain-containing protein</fullName>
    </recommendedName>
</protein>
<accession>A0AAD4CHQ6</accession>
<proteinExistence type="predicted"/>
<dbReference type="EMBL" id="VCAU01000073">
    <property type="protein sequence ID" value="KAF9886700.1"/>
    <property type="molecule type" value="Genomic_DNA"/>
</dbReference>
<reference evidence="2" key="1">
    <citation type="journal article" date="2019" name="Beilstein J. Org. Chem.">
        <title>Nanangenines: drimane sesquiterpenoids as the dominant metabolite cohort of a novel Australian fungus, Aspergillus nanangensis.</title>
        <authorList>
            <person name="Lacey H.J."/>
            <person name="Gilchrist C.L.M."/>
            <person name="Crombie A."/>
            <person name="Kalaitzis J.A."/>
            <person name="Vuong D."/>
            <person name="Rutledge P.J."/>
            <person name="Turner P."/>
            <person name="Pitt J.I."/>
            <person name="Lacey E."/>
            <person name="Chooi Y.H."/>
            <person name="Piggott A.M."/>
        </authorList>
    </citation>
    <scope>NUCLEOTIDE SEQUENCE</scope>
    <source>
        <strain evidence="2">MST-FP2251</strain>
    </source>
</reference>
<comment type="caution">
    <text evidence="2">The sequence shown here is derived from an EMBL/GenBank/DDBJ whole genome shotgun (WGS) entry which is preliminary data.</text>
</comment>
<sequence>MPSPSTSAVPPTAESYPLAAFEWRKRFEKRSVSSHSLTTILDVEYNELAQSWKRFQDNIAPNDKVDFQLRPQNAQDVLAVVRDIQSGWMSNPRQRLFNRCMTLCEDFVSSVDPHSVLLAALPNSEFNQSLFYGVLQSIIKASANYPKIMEGIMKALIEVNQSITHTNQLPTAGASVTSIAKFYSLTFFLLGELMDWYVRRSICRLLKSLTQDVYVDFRSLIGSIQRSAQDLICLPTDEMDLDDNGDETNGRHSNYDDLRYWEEARLSQLGLQDQKRRQAAHNAITRQLIWEIQRDAKERDRLRDERARRLVQMLDAAAQRLRPVTQQNTGMACLTTTAPQDLGMQDGYLDTQRQSELTVPAFQDISRFQWSEGLKHKYTRIEVQVASKHLQDFFDSDDQVADRESDVDVIVEDSVITSLQQWATNPHSQVLAVGGSPSAAFPSPVALLSACYVSSARRAQLPVISHFCALPTQEKSGMTVFEEALIALAYSLIRQLIDCLPPTPEGHAACNLGADRFKPLDGTLKSWKEVLSLIDVLLYYAPPLLVCVIDGLDMIQDVSTDSHIRSLVRALLSHTRAQPAVGADGNISQSVLLKVLFTVDGRPSSLVETMSENELILSESNQTDQVASTRSTLNPDVGVVMMNA</sequence>
<reference evidence="2" key="2">
    <citation type="submission" date="2020-02" db="EMBL/GenBank/DDBJ databases">
        <authorList>
            <person name="Gilchrist C.L.M."/>
            <person name="Chooi Y.-H."/>
        </authorList>
    </citation>
    <scope>NUCLEOTIDE SEQUENCE</scope>
    <source>
        <strain evidence="2">MST-FP2251</strain>
    </source>
</reference>
<keyword evidence="3" id="KW-1185">Reference proteome</keyword>
<gene>
    <name evidence="2" type="ORF">FE257_011214</name>
</gene>
<organism evidence="2 3">
    <name type="scientific">Aspergillus nanangensis</name>
    <dbReference type="NCBI Taxonomy" id="2582783"/>
    <lineage>
        <taxon>Eukaryota</taxon>
        <taxon>Fungi</taxon>
        <taxon>Dikarya</taxon>
        <taxon>Ascomycota</taxon>
        <taxon>Pezizomycotina</taxon>
        <taxon>Eurotiomycetes</taxon>
        <taxon>Eurotiomycetidae</taxon>
        <taxon>Eurotiales</taxon>
        <taxon>Aspergillaceae</taxon>
        <taxon>Aspergillus</taxon>
        <taxon>Aspergillus subgen. Circumdati</taxon>
    </lineage>
</organism>
<evidence type="ECO:0000259" key="1">
    <source>
        <dbReference type="Pfam" id="PF24809"/>
    </source>
</evidence>
<evidence type="ECO:0000313" key="2">
    <source>
        <dbReference type="EMBL" id="KAF9886700.1"/>
    </source>
</evidence>
<name>A0AAD4CHQ6_ASPNN</name>
<feature type="domain" description="DUF7708" evidence="1">
    <location>
        <begin position="107"/>
        <end position="230"/>
    </location>
</feature>
<dbReference type="Proteomes" id="UP001194746">
    <property type="component" value="Unassembled WGS sequence"/>
</dbReference>
<dbReference type="AlphaFoldDB" id="A0AAD4CHQ6"/>